<dbReference type="Gene3D" id="1.20.120.450">
    <property type="entry name" value="dinb family like domain"/>
    <property type="match status" value="1"/>
</dbReference>
<dbReference type="AlphaFoldDB" id="A0A1H8XTB1"/>
<sequence>MDLFPRAWGALQEAVHALEGGQWVTPSGCTGWLVQDLVFHLVIDAQDVLITLASTTEAPATRDAVTYWQPSDQPTGTDPESAFVRRGAAAYADLDRLAHHFDDLAVAAGRAAAAADPAARVETCDEVFTVADYLAVYVVESTLHHLDLVRHLSGVDGPPPETAAATRAMVEKVTGQAFPAGVADHEALLVATGRAPVPASWGGFTAVTLG</sequence>
<dbReference type="Pfam" id="PF11716">
    <property type="entry name" value="MDMPI_N"/>
    <property type="match status" value="1"/>
</dbReference>
<accession>A0A1H8XTB1</accession>
<dbReference type="OrthoDB" id="3781681at2"/>
<dbReference type="RefSeq" id="WP_091618651.1">
    <property type="nucleotide sequence ID" value="NZ_FOEF01000009.1"/>
</dbReference>
<evidence type="ECO:0000259" key="1">
    <source>
        <dbReference type="Pfam" id="PF11716"/>
    </source>
</evidence>
<dbReference type="Proteomes" id="UP000198582">
    <property type="component" value="Unassembled WGS sequence"/>
</dbReference>
<evidence type="ECO:0000313" key="2">
    <source>
        <dbReference type="EMBL" id="SEP43250.1"/>
    </source>
</evidence>
<proteinExistence type="predicted"/>
<reference evidence="2 3" key="1">
    <citation type="submission" date="2016-10" db="EMBL/GenBank/DDBJ databases">
        <authorList>
            <person name="de Groot N.N."/>
        </authorList>
    </citation>
    <scope>NUCLEOTIDE SEQUENCE [LARGE SCALE GENOMIC DNA]</scope>
    <source>
        <strain evidence="2 3">DSM 44993</strain>
    </source>
</reference>
<dbReference type="InterPro" id="IPR034660">
    <property type="entry name" value="DinB/YfiT-like"/>
</dbReference>
<dbReference type="InterPro" id="IPR024344">
    <property type="entry name" value="MDMPI_metal-binding"/>
</dbReference>
<feature type="domain" description="Mycothiol-dependent maleylpyruvate isomerase metal-binding" evidence="1">
    <location>
        <begin position="5"/>
        <end position="148"/>
    </location>
</feature>
<gene>
    <name evidence="2" type="ORF">SAMN04489732_10911</name>
</gene>
<name>A0A1H8XTB1_9PSEU</name>
<evidence type="ECO:0000313" key="3">
    <source>
        <dbReference type="Proteomes" id="UP000198582"/>
    </source>
</evidence>
<dbReference type="STRING" id="394193.SAMN04489732_10911"/>
<dbReference type="EMBL" id="FOEF01000009">
    <property type="protein sequence ID" value="SEP43250.1"/>
    <property type="molecule type" value="Genomic_DNA"/>
</dbReference>
<dbReference type="SUPFAM" id="SSF109854">
    <property type="entry name" value="DinB/YfiT-like putative metalloenzymes"/>
    <property type="match status" value="1"/>
</dbReference>
<organism evidence="2 3">
    <name type="scientific">Amycolatopsis saalfeldensis</name>
    <dbReference type="NCBI Taxonomy" id="394193"/>
    <lineage>
        <taxon>Bacteria</taxon>
        <taxon>Bacillati</taxon>
        <taxon>Actinomycetota</taxon>
        <taxon>Actinomycetes</taxon>
        <taxon>Pseudonocardiales</taxon>
        <taxon>Pseudonocardiaceae</taxon>
        <taxon>Amycolatopsis</taxon>
    </lineage>
</organism>
<dbReference type="GO" id="GO:0046872">
    <property type="term" value="F:metal ion binding"/>
    <property type="evidence" value="ECO:0007669"/>
    <property type="project" value="InterPro"/>
</dbReference>
<protein>
    <submittedName>
        <fullName evidence="2">TIGR03083 family protein</fullName>
    </submittedName>
</protein>
<keyword evidence="3" id="KW-1185">Reference proteome</keyword>